<protein>
    <submittedName>
        <fullName evidence="2">Uncharacterized protein</fullName>
    </submittedName>
</protein>
<dbReference type="EMBL" id="BQNB010019995">
    <property type="protein sequence ID" value="GJT91191.1"/>
    <property type="molecule type" value="Genomic_DNA"/>
</dbReference>
<evidence type="ECO:0000256" key="1">
    <source>
        <dbReference type="SAM" id="MobiDB-lite"/>
    </source>
</evidence>
<keyword evidence="3" id="KW-1185">Reference proteome</keyword>
<gene>
    <name evidence="2" type="ORF">Tco_1080036</name>
</gene>
<feature type="compositionally biased region" description="Basic and acidic residues" evidence="1">
    <location>
        <begin position="182"/>
        <end position="205"/>
    </location>
</feature>
<dbReference type="Proteomes" id="UP001151760">
    <property type="component" value="Unassembled WGS sequence"/>
</dbReference>
<evidence type="ECO:0000313" key="2">
    <source>
        <dbReference type="EMBL" id="GJT91191.1"/>
    </source>
</evidence>
<proteinExistence type="predicted"/>
<reference evidence="2" key="2">
    <citation type="submission" date="2022-01" db="EMBL/GenBank/DDBJ databases">
        <authorList>
            <person name="Yamashiro T."/>
            <person name="Shiraishi A."/>
            <person name="Satake H."/>
            <person name="Nakayama K."/>
        </authorList>
    </citation>
    <scope>NUCLEOTIDE SEQUENCE</scope>
</reference>
<feature type="region of interest" description="Disordered" evidence="1">
    <location>
        <begin position="1"/>
        <end position="139"/>
    </location>
</feature>
<feature type="compositionally biased region" description="Basic residues" evidence="1">
    <location>
        <begin position="90"/>
        <end position="99"/>
    </location>
</feature>
<feature type="compositionally biased region" description="Basic and acidic residues" evidence="1">
    <location>
        <begin position="53"/>
        <end position="84"/>
    </location>
</feature>
<comment type="caution">
    <text evidence="2">The sequence shown here is derived from an EMBL/GenBank/DDBJ whole genome shotgun (WGS) entry which is preliminary data.</text>
</comment>
<accession>A0ABQ5HTJ6</accession>
<feature type="region of interest" description="Disordered" evidence="1">
    <location>
        <begin position="175"/>
        <end position="235"/>
    </location>
</feature>
<name>A0ABQ5HTJ6_9ASTR</name>
<reference evidence="2" key="1">
    <citation type="journal article" date="2022" name="Int. J. Mol. Sci.">
        <title>Draft Genome of Tanacetum Coccineum: Genomic Comparison of Closely Related Tanacetum-Family Plants.</title>
        <authorList>
            <person name="Yamashiro T."/>
            <person name="Shiraishi A."/>
            <person name="Nakayama K."/>
            <person name="Satake H."/>
        </authorList>
    </citation>
    <scope>NUCLEOTIDE SEQUENCE</scope>
</reference>
<sequence>MPEEKEAIGARGGVGARGRESGGEWGSGKSGGDDVEEAVRRRRGDCGQGVRAGRSEEGRAGMERRRGLWEREARTRKEEVREGRVGGGRSGRRKQKRVRVREGGSGIEEAETKRGGGMVRGGDCGEKMRQGGVEEGWGEWVGKAEEGRVRVECEGGEGDGRRRREWRAEMVRVGSGVSEMEITGREDGEGRAGMRGGEDGKKRGEGFLAEGGRGGRGKGEGWGEWNVKWGADDGE</sequence>
<evidence type="ECO:0000313" key="3">
    <source>
        <dbReference type="Proteomes" id="UP001151760"/>
    </source>
</evidence>
<organism evidence="2 3">
    <name type="scientific">Tanacetum coccineum</name>
    <dbReference type="NCBI Taxonomy" id="301880"/>
    <lineage>
        <taxon>Eukaryota</taxon>
        <taxon>Viridiplantae</taxon>
        <taxon>Streptophyta</taxon>
        <taxon>Embryophyta</taxon>
        <taxon>Tracheophyta</taxon>
        <taxon>Spermatophyta</taxon>
        <taxon>Magnoliopsida</taxon>
        <taxon>eudicotyledons</taxon>
        <taxon>Gunneridae</taxon>
        <taxon>Pentapetalae</taxon>
        <taxon>asterids</taxon>
        <taxon>campanulids</taxon>
        <taxon>Asterales</taxon>
        <taxon>Asteraceae</taxon>
        <taxon>Asteroideae</taxon>
        <taxon>Anthemideae</taxon>
        <taxon>Anthemidinae</taxon>
        <taxon>Tanacetum</taxon>
    </lineage>
</organism>